<protein>
    <recommendedName>
        <fullName evidence="3">Transposase Tc1-like domain-containing protein</fullName>
    </recommendedName>
</protein>
<proteinExistence type="predicted"/>
<organism evidence="1 2">
    <name type="scientific">Mucor plumbeus</name>
    <dbReference type="NCBI Taxonomy" id="97098"/>
    <lineage>
        <taxon>Eukaryota</taxon>
        <taxon>Fungi</taxon>
        <taxon>Fungi incertae sedis</taxon>
        <taxon>Mucoromycota</taxon>
        <taxon>Mucoromycotina</taxon>
        <taxon>Mucoromycetes</taxon>
        <taxon>Mucorales</taxon>
        <taxon>Mucorineae</taxon>
        <taxon>Mucoraceae</taxon>
        <taxon>Mucor</taxon>
    </lineage>
</organism>
<dbReference type="Proteomes" id="UP000650833">
    <property type="component" value="Unassembled WGS sequence"/>
</dbReference>
<dbReference type="GO" id="GO:0003676">
    <property type="term" value="F:nucleic acid binding"/>
    <property type="evidence" value="ECO:0007669"/>
    <property type="project" value="InterPro"/>
</dbReference>
<evidence type="ECO:0008006" key="3">
    <source>
        <dbReference type="Google" id="ProtNLM"/>
    </source>
</evidence>
<dbReference type="Gene3D" id="3.30.420.10">
    <property type="entry name" value="Ribonuclease H-like superfamily/Ribonuclease H"/>
    <property type="match status" value="1"/>
</dbReference>
<keyword evidence="2" id="KW-1185">Reference proteome</keyword>
<sequence>MVQNDSLDGPRGTQKYLRSINISMSLSDAEKLLNNEIKFKAKRKNKTNFVSAANKKLRLAWVRKHRQLTVSDWRKWVFSDKTIVNPSIGQMCLVPTNLIKFSPKCKVVVMGLCFWAAYQATDLAMVLQLLMGRLIQTSMWKF</sequence>
<accession>A0A8H7URN5</accession>
<evidence type="ECO:0000313" key="1">
    <source>
        <dbReference type="EMBL" id="KAG2189563.1"/>
    </source>
</evidence>
<dbReference type="EMBL" id="JAEPRC010001474">
    <property type="protein sequence ID" value="KAG2189563.1"/>
    <property type="molecule type" value="Genomic_DNA"/>
</dbReference>
<reference evidence="1" key="1">
    <citation type="submission" date="2020-12" db="EMBL/GenBank/DDBJ databases">
        <title>Metabolic potential, ecology and presence of endohyphal bacteria is reflected in genomic diversity of Mucoromycotina.</title>
        <authorList>
            <person name="Muszewska A."/>
            <person name="Okrasinska A."/>
            <person name="Steczkiewicz K."/>
            <person name="Drgas O."/>
            <person name="Orlowska M."/>
            <person name="Perlinska-Lenart U."/>
            <person name="Aleksandrzak-Piekarczyk T."/>
            <person name="Szatraj K."/>
            <person name="Zielenkiewicz U."/>
            <person name="Pilsyk S."/>
            <person name="Malc E."/>
            <person name="Mieczkowski P."/>
            <person name="Kruszewska J.S."/>
            <person name="Biernat P."/>
            <person name="Pawlowska J."/>
        </authorList>
    </citation>
    <scope>NUCLEOTIDE SEQUENCE</scope>
    <source>
        <strain evidence="1">CBS 226.32</strain>
    </source>
</reference>
<dbReference type="OrthoDB" id="2656134at2759"/>
<comment type="caution">
    <text evidence="1">The sequence shown here is derived from an EMBL/GenBank/DDBJ whole genome shotgun (WGS) entry which is preliminary data.</text>
</comment>
<name>A0A8H7URN5_9FUNG</name>
<evidence type="ECO:0000313" key="2">
    <source>
        <dbReference type="Proteomes" id="UP000650833"/>
    </source>
</evidence>
<dbReference type="InterPro" id="IPR036397">
    <property type="entry name" value="RNaseH_sf"/>
</dbReference>
<dbReference type="AlphaFoldDB" id="A0A8H7URN5"/>
<gene>
    <name evidence="1" type="ORF">INT46_002087</name>
</gene>